<gene>
    <name evidence="2" type="ORF">EVAR_68395_1</name>
</gene>
<dbReference type="AlphaFoldDB" id="A0A4C2ACE3"/>
<keyword evidence="3" id="KW-1185">Reference proteome</keyword>
<dbReference type="Proteomes" id="UP000299102">
    <property type="component" value="Unassembled WGS sequence"/>
</dbReference>
<evidence type="ECO:0000313" key="3">
    <source>
        <dbReference type="Proteomes" id="UP000299102"/>
    </source>
</evidence>
<comment type="caution">
    <text evidence="2">The sequence shown here is derived from an EMBL/GenBank/DDBJ whole genome shotgun (WGS) entry which is preliminary data.</text>
</comment>
<name>A0A4C2ACE3_EUMVA</name>
<dbReference type="EMBL" id="BGZK01002844">
    <property type="protein sequence ID" value="GBP96869.1"/>
    <property type="molecule type" value="Genomic_DNA"/>
</dbReference>
<proteinExistence type="predicted"/>
<feature type="region of interest" description="Disordered" evidence="1">
    <location>
        <begin position="294"/>
        <end position="314"/>
    </location>
</feature>
<evidence type="ECO:0000313" key="2">
    <source>
        <dbReference type="EMBL" id="GBP96869.1"/>
    </source>
</evidence>
<accession>A0A4C2ACE3</accession>
<evidence type="ECO:0000256" key="1">
    <source>
        <dbReference type="SAM" id="MobiDB-lite"/>
    </source>
</evidence>
<sequence>MPTSRHPLGNHAPTAFHADRPRQTKSTKLQFIGSTDNCQLICCFGGFVIRKSRTHPTHAGRTLHLARGLPPSDDGDLIITPDSAPRRTYNFDSTTNYQSNLGESNQSNPKRIIFECKQASEPLQNRWSPLPWTLAIPEDSIVEPLSVKKKKTGILSFVFGESPRARVVALLAARGAARGGRPRSQRHLVNYYDRRRFIAFEGSLQVVAHGSRRRPRPPDEKLMRARARARPPPDRAIDHAPLSSGGRALPIKIGNPASVSTFLIPEYGRVSMTIGTLAPSRRRDAGRRLGLFARQTGAPAQRLSGRARCSPPNS</sequence>
<feature type="region of interest" description="Disordered" evidence="1">
    <location>
        <begin position="1"/>
        <end position="23"/>
    </location>
</feature>
<reference evidence="2 3" key="1">
    <citation type="journal article" date="2019" name="Commun. Biol.">
        <title>The bagworm genome reveals a unique fibroin gene that provides high tensile strength.</title>
        <authorList>
            <person name="Kono N."/>
            <person name="Nakamura H."/>
            <person name="Ohtoshi R."/>
            <person name="Tomita M."/>
            <person name="Numata K."/>
            <person name="Arakawa K."/>
        </authorList>
    </citation>
    <scope>NUCLEOTIDE SEQUENCE [LARGE SCALE GENOMIC DNA]</scope>
</reference>
<protein>
    <submittedName>
        <fullName evidence="2">Uncharacterized protein</fullName>
    </submittedName>
</protein>
<organism evidence="2 3">
    <name type="scientific">Eumeta variegata</name>
    <name type="common">Bagworm moth</name>
    <name type="synonym">Eumeta japonica</name>
    <dbReference type="NCBI Taxonomy" id="151549"/>
    <lineage>
        <taxon>Eukaryota</taxon>
        <taxon>Metazoa</taxon>
        <taxon>Ecdysozoa</taxon>
        <taxon>Arthropoda</taxon>
        <taxon>Hexapoda</taxon>
        <taxon>Insecta</taxon>
        <taxon>Pterygota</taxon>
        <taxon>Neoptera</taxon>
        <taxon>Endopterygota</taxon>
        <taxon>Lepidoptera</taxon>
        <taxon>Glossata</taxon>
        <taxon>Ditrysia</taxon>
        <taxon>Tineoidea</taxon>
        <taxon>Psychidae</taxon>
        <taxon>Oiketicinae</taxon>
        <taxon>Eumeta</taxon>
    </lineage>
</organism>